<feature type="signal peptide" evidence="1">
    <location>
        <begin position="1"/>
        <end position="18"/>
    </location>
</feature>
<evidence type="ECO:0000313" key="4">
    <source>
        <dbReference type="Proteomes" id="UP001168552"/>
    </source>
</evidence>
<sequence length="241" mass="27746">MRKHLLIIFLLASFTLSAQDFHFRFGANLANLVLRTDTDNDPVNQYVVRPMFGLAFEAPITDKLIFRPEFLYSEKGLKIRPRTGKYPQSSFRLGYLEAPLFFSFNTKISKDNRFMLDIGPYFALGFTGSYKTVTYDFNRSVKTTKGMVVYYNEVDDAKIEKIEDDVFILKRVDFGFKFGFGFQFKTVSVHSFYSRGFVNTIPKVTATGYEQNKDREYNSVITLALGFLLNEKKESEGVDGL</sequence>
<dbReference type="Proteomes" id="UP001168552">
    <property type="component" value="Unassembled WGS sequence"/>
</dbReference>
<evidence type="ECO:0000259" key="2">
    <source>
        <dbReference type="Pfam" id="PF13568"/>
    </source>
</evidence>
<dbReference type="EMBL" id="JAUHJS010000001">
    <property type="protein sequence ID" value="MDN4163933.1"/>
    <property type="molecule type" value="Genomic_DNA"/>
</dbReference>
<evidence type="ECO:0000256" key="1">
    <source>
        <dbReference type="SAM" id="SignalP"/>
    </source>
</evidence>
<dbReference type="InterPro" id="IPR025665">
    <property type="entry name" value="Beta-barrel_OMP_2"/>
</dbReference>
<reference evidence="3" key="1">
    <citation type="submission" date="2023-06" db="EMBL/GenBank/DDBJ databases">
        <title>Cytophagales bacterium Strain LB-30, isolated from soil.</title>
        <authorList>
            <person name="Liu B."/>
        </authorList>
    </citation>
    <scope>NUCLEOTIDE SEQUENCE</scope>
    <source>
        <strain evidence="3">LB-30</strain>
    </source>
</reference>
<feature type="domain" description="Outer membrane protein beta-barrel" evidence="2">
    <location>
        <begin position="21"/>
        <end position="191"/>
    </location>
</feature>
<gene>
    <name evidence="3" type="ORF">QWY31_00390</name>
</gene>
<comment type="caution">
    <text evidence="3">The sequence shown here is derived from an EMBL/GenBank/DDBJ whole genome shotgun (WGS) entry which is preliminary data.</text>
</comment>
<dbReference type="Pfam" id="PF13568">
    <property type="entry name" value="OMP_b-brl_2"/>
    <property type="match status" value="1"/>
</dbReference>
<accession>A0ABT8F0G9</accession>
<protein>
    <submittedName>
        <fullName evidence="3">Outer membrane beta-barrel protein</fullName>
    </submittedName>
</protein>
<feature type="chain" id="PRO_5047059199" evidence="1">
    <location>
        <begin position="19"/>
        <end position="241"/>
    </location>
</feature>
<name>A0ABT8F0G9_9BACT</name>
<organism evidence="3 4">
    <name type="scientific">Shiella aurantiaca</name>
    <dbReference type="NCBI Taxonomy" id="3058365"/>
    <lineage>
        <taxon>Bacteria</taxon>
        <taxon>Pseudomonadati</taxon>
        <taxon>Bacteroidota</taxon>
        <taxon>Cytophagia</taxon>
        <taxon>Cytophagales</taxon>
        <taxon>Shiellaceae</taxon>
        <taxon>Shiella</taxon>
    </lineage>
</organism>
<evidence type="ECO:0000313" key="3">
    <source>
        <dbReference type="EMBL" id="MDN4163933.1"/>
    </source>
</evidence>
<keyword evidence="1" id="KW-0732">Signal</keyword>
<proteinExistence type="predicted"/>
<keyword evidence="4" id="KW-1185">Reference proteome</keyword>
<dbReference type="RefSeq" id="WP_320002462.1">
    <property type="nucleotide sequence ID" value="NZ_JAUHJS010000001.1"/>
</dbReference>